<organism evidence="2 3">
    <name type="scientific">Cyclobacterium plantarum</name>
    <dbReference type="NCBI Taxonomy" id="2716263"/>
    <lineage>
        <taxon>Bacteria</taxon>
        <taxon>Pseudomonadati</taxon>
        <taxon>Bacteroidota</taxon>
        <taxon>Cytophagia</taxon>
        <taxon>Cytophagales</taxon>
        <taxon>Cyclobacteriaceae</taxon>
        <taxon>Cyclobacterium</taxon>
    </lineage>
</organism>
<proteinExistence type="predicted"/>
<dbReference type="Proteomes" id="UP000649799">
    <property type="component" value="Unassembled WGS sequence"/>
</dbReference>
<reference evidence="2 3" key="1">
    <citation type="submission" date="2020-03" db="EMBL/GenBank/DDBJ databases">
        <title>Cyclobacterium plantarum sp. nov., a marine bacterium isolated from a coastal-marine wetland.</title>
        <authorList>
            <person name="Sanchez-Porro C."/>
            <person name="Ventosa A."/>
            <person name="Amoozegar M."/>
        </authorList>
    </citation>
    <scope>NUCLEOTIDE SEQUENCE [LARGE SCALE GENOMIC DNA]</scope>
    <source>
        <strain evidence="2 3">GBPx2</strain>
    </source>
</reference>
<dbReference type="EMBL" id="JAANYN010000017">
    <property type="protein sequence ID" value="NHE59754.1"/>
    <property type="molecule type" value="Genomic_DNA"/>
</dbReference>
<gene>
    <name evidence="2" type="ORF">G9Q97_23365</name>
</gene>
<feature type="transmembrane region" description="Helical" evidence="1">
    <location>
        <begin position="12"/>
        <end position="28"/>
    </location>
</feature>
<comment type="caution">
    <text evidence="2">The sequence shown here is derived from an EMBL/GenBank/DDBJ whole genome shotgun (WGS) entry which is preliminary data.</text>
</comment>
<keyword evidence="3" id="KW-1185">Reference proteome</keyword>
<accession>A0ABX0HDE6</accession>
<keyword evidence="1" id="KW-0812">Transmembrane</keyword>
<dbReference type="RefSeq" id="WP_166151468.1">
    <property type="nucleotide sequence ID" value="NZ_JAANYN010000017.1"/>
</dbReference>
<protein>
    <submittedName>
        <fullName evidence="2">Uncharacterized protein</fullName>
    </submittedName>
</protein>
<keyword evidence="1" id="KW-1133">Transmembrane helix</keyword>
<name>A0ABX0HDE6_9BACT</name>
<sequence>MKGRINSKAKISGVSGLVILAFMLYFNISDKKLDADMNNHFLKTNVYEPVDSDTVFIAATDLPSTVKHVIQTDSLINNLKITTVKKISQKNDDYYDVCFLDTDDLNIMVMYDEDGGVILQ</sequence>
<evidence type="ECO:0000313" key="3">
    <source>
        <dbReference type="Proteomes" id="UP000649799"/>
    </source>
</evidence>
<keyword evidence="1" id="KW-0472">Membrane</keyword>
<evidence type="ECO:0000313" key="2">
    <source>
        <dbReference type="EMBL" id="NHE59754.1"/>
    </source>
</evidence>
<evidence type="ECO:0000256" key="1">
    <source>
        <dbReference type="SAM" id="Phobius"/>
    </source>
</evidence>